<evidence type="ECO:0000313" key="3">
    <source>
        <dbReference type="Proteomes" id="UP000092024"/>
    </source>
</evidence>
<dbReference type="Pfam" id="PF16107">
    <property type="entry name" value="DUF4825"/>
    <property type="match status" value="1"/>
</dbReference>
<dbReference type="STRING" id="1844972.A7K91_07130"/>
<proteinExistence type="predicted"/>
<comment type="caution">
    <text evidence="2">The sequence shown here is derived from an EMBL/GenBank/DDBJ whole genome shotgun (WGS) entry which is preliminary data.</text>
</comment>
<evidence type="ECO:0000313" key="2">
    <source>
        <dbReference type="EMBL" id="OBR66620.1"/>
    </source>
</evidence>
<name>A0A1A5YMK6_9BACL</name>
<dbReference type="InterPro" id="IPR032250">
    <property type="entry name" value="DUF4825"/>
</dbReference>
<dbReference type="RefSeq" id="WP_068681478.1">
    <property type="nucleotide sequence ID" value="NZ_LYPA01000045.1"/>
</dbReference>
<organism evidence="2 3">
    <name type="scientific">Paenibacillus oryzae</name>
    <dbReference type="NCBI Taxonomy" id="1844972"/>
    <lineage>
        <taxon>Bacteria</taxon>
        <taxon>Bacillati</taxon>
        <taxon>Bacillota</taxon>
        <taxon>Bacilli</taxon>
        <taxon>Bacillales</taxon>
        <taxon>Paenibacillaceae</taxon>
        <taxon>Paenibacillus</taxon>
    </lineage>
</organism>
<gene>
    <name evidence="2" type="ORF">A7K91_07130</name>
</gene>
<sequence>MKARNKIIVVLLIFGVALFGVIQGVVLPQMEQKKKQYEAEQQNPLTHDINNVLSFKNNYMGNSSNFINLFYSLPLNHVDMSFQLYPDELAVDVNYKETVGSLGENEVAQALIYNATAAFALIENLEVINFNFTGMSYHVSRTDVETWYGVKLPSLLDQDVWKKSVQSKLYDSEYVLNCAKLILIKEK</sequence>
<keyword evidence="3" id="KW-1185">Reference proteome</keyword>
<feature type="domain" description="DUF4825" evidence="1">
    <location>
        <begin position="54"/>
        <end position="134"/>
    </location>
</feature>
<evidence type="ECO:0000259" key="1">
    <source>
        <dbReference type="Pfam" id="PF16107"/>
    </source>
</evidence>
<reference evidence="2 3" key="1">
    <citation type="submission" date="2016-05" db="EMBL/GenBank/DDBJ databases">
        <title>Paenibacillus oryzae. sp. nov., isolated from the rice root.</title>
        <authorList>
            <person name="Zhang J."/>
            <person name="Zhang X."/>
        </authorList>
    </citation>
    <scope>NUCLEOTIDE SEQUENCE [LARGE SCALE GENOMIC DNA]</scope>
    <source>
        <strain evidence="2 3">1DrF-4</strain>
    </source>
</reference>
<dbReference type="Proteomes" id="UP000092024">
    <property type="component" value="Unassembled WGS sequence"/>
</dbReference>
<dbReference type="EMBL" id="LYPA01000045">
    <property type="protein sequence ID" value="OBR66620.1"/>
    <property type="molecule type" value="Genomic_DNA"/>
</dbReference>
<protein>
    <recommendedName>
        <fullName evidence="1">DUF4825 domain-containing protein</fullName>
    </recommendedName>
</protein>
<accession>A0A1A5YMK6</accession>
<dbReference type="AlphaFoldDB" id="A0A1A5YMK6"/>